<organism evidence="1 2">
    <name type="scientific">Neofusicoccum parvum</name>
    <dbReference type="NCBI Taxonomy" id="310453"/>
    <lineage>
        <taxon>Eukaryota</taxon>
        <taxon>Fungi</taxon>
        <taxon>Dikarya</taxon>
        <taxon>Ascomycota</taxon>
        <taxon>Pezizomycotina</taxon>
        <taxon>Dothideomycetes</taxon>
        <taxon>Dothideomycetes incertae sedis</taxon>
        <taxon>Botryosphaeriales</taxon>
        <taxon>Botryosphaeriaceae</taxon>
        <taxon>Neofusicoccum</taxon>
    </lineage>
</organism>
<name>A0ACB5S8M8_9PEZI</name>
<accession>A0ACB5S8M8</accession>
<reference evidence="1" key="1">
    <citation type="submission" date="2024-09" db="EMBL/GenBank/DDBJ databases">
        <title>Draft Genome Sequences of Neofusicoccum parvum.</title>
        <authorList>
            <person name="Ashida A."/>
            <person name="Camagna M."/>
            <person name="Tanaka A."/>
            <person name="Takemoto D."/>
        </authorList>
    </citation>
    <scope>NUCLEOTIDE SEQUENCE</scope>
    <source>
        <strain evidence="1">PPO83</strain>
    </source>
</reference>
<sequence>MSEPSFTLPAYTGATHGTRCPSCGQAYRDDSEPNIPILLHCGHTFCFTCLEAGFTSQLASAPHACRCPACAHLVYASLPHPQHVFWLRAEYHWEHAFMMVRVELSDDERSEPLPLPQERREPLPQPQQQLQQQPAGPPAAGLRLAVPFLPAGASAASSAPAPAPATPVSGSALTPRQPLVPAQGERGRGRRRRGRGRM</sequence>
<keyword evidence="2" id="KW-1185">Reference proteome</keyword>
<gene>
    <name evidence="1" type="primary">g3768</name>
    <name evidence="1" type="ORF">NpPPO83_00003768</name>
</gene>
<proteinExistence type="predicted"/>
<dbReference type="Proteomes" id="UP001165186">
    <property type="component" value="Unassembled WGS sequence"/>
</dbReference>
<protein>
    <submittedName>
        <fullName evidence="1">Uncharacterized protein</fullName>
    </submittedName>
</protein>
<comment type="caution">
    <text evidence="1">The sequence shown here is derived from an EMBL/GenBank/DDBJ whole genome shotgun (WGS) entry which is preliminary data.</text>
</comment>
<evidence type="ECO:0000313" key="2">
    <source>
        <dbReference type="Proteomes" id="UP001165186"/>
    </source>
</evidence>
<evidence type="ECO:0000313" key="1">
    <source>
        <dbReference type="EMBL" id="GME29182.1"/>
    </source>
</evidence>
<dbReference type="EMBL" id="BSXG01000057">
    <property type="protein sequence ID" value="GME29182.1"/>
    <property type="molecule type" value="Genomic_DNA"/>
</dbReference>